<dbReference type="Proteomes" id="UP000054498">
    <property type="component" value="Unassembled WGS sequence"/>
</dbReference>
<reference evidence="3 4" key="1">
    <citation type="journal article" date="2013" name="BMC Genomics">
        <title>Reconstruction of the lipid metabolism for the microalga Monoraphidium neglectum from its genome sequence reveals characteristics suitable for biofuel production.</title>
        <authorList>
            <person name="Bogen C."/>
            <person name="Al-Dilaimi A."/>
            <person name="Albersmeier A."/>
            <person name="Wichmann J."/>
            <person name="Grundmann M."/>
            <person name="Rupp O."/>
            <person name="Lauersen K.J."/>
            <person name="Blifernez-Klassen O."/>
            <person name="Kalinowski J."/>
            <person name="Goesmann A."/>
            <person name="Mussgnug J.H."/>
            <person name="Kruse O."/>
        </authorList>
    </citation>
    <scope>NUCLEOTIDE SEQUENCE [LARGE SCALE GENOMIC DNA]</scope>
    <source>
        <strain evidence="3 4">SAG 48.87</strain>
    </source>
</reference>
<feature type="signal peptide" evidence="2">
    <location>
        <begin position="1"/>
        <end position="20"/>
    </location>
</feature>
<feature type="transmembrane region" description="Helical" evidence="1">
    <location>
        <begin position="258"/>
        <end position="282"/>
    </location>
</feature>
<name>A0A0D2LGK0_9CHLO</name>
<dbReference type="RefSeq" id="XP_013904648.1">
    <property type="nucleotide sequence ID" value="XM_014049194.1"/>
</dbReference>
<dbReference type="AlphaFoldDB" id="A0A0D2LGK0"/>
<keyword evidence="1" id="KW-1133">Transmembrane helix</keyword>
<accession>A0A0D2LGK0</accession>
<dbReference type="OrthoDB" id="540432at2759"/>
<protein>
    <submittedName>
        <fullName evidence="3">Uncharacterized protein</fullName>
    </submittedName>
</protein>
<keyword evidence="1" id="KW-0812">Transmembrane</keyword>
<proteinExistence type="predicted"/>
<evidence type="ECO:0000256" key="1">
    <source>
        <dbReference type="SAM" id="Phobius"/>
    </source>
</evidence>
<evidence type="ECO:0000256" key="2">
    <source>
        <dbReference type="SAM" id="SignalP"/>
    </source>
</evidence>
<keyword evidence="4" id="KW-1185">Reference proteome</keyword>
<feature type="chain" id="PRO_5002246339" evidence="2">
    <location>
        <begin position="21"/>
        <end position="296"/>
    </location>
</feature>
<evidence type="ECO:0000313" key="3">
    <source>
        <dbReference type="EMBL" id="KIZ05629.1"/>
    </source>
</evidence>
<gene>
    <name evidence="3" type="ORF">MNEG_2329</name>
</gene>
<dbReference type="STRING" id="145388.A0A0D2LGK0"/>
<keyword evidence="2" id="KW-0732">Signal</keyword>
<evidence type="ECO:0000313" key="4">
    <source>
        <dbReference type="Proteomes" id="UP000054498"/>
    </source>
</evidence>
<dbReference type="EMBL" id="KK100479">
    <property type="protein sequence ID" value="KIZ05629.1"/>
    <property type="molecule type" value="Genomic_DNA"/>
</dbReference>
<dbReference type="GeneID" id="25735207"/>
<dbReference type="KEGG" id="mng:MNEG_2329"/>
<organism evidence="3 4">
    <name type="scientific">Monoraphidium neglectum</name>
    <dbReference type="NCBI Taxonomy" id="145388"/>
    <lineage>
        <taxon>Eukaryota</taxon>
        <taxon>Viridiplantae</taxon>
        <taxon>Chlorophyta</taxon>
        <taxon>core chlorophytes</taxon>
        <taxon>Chlorophyceae</taxon>
        <taxon>CS clade</taxon>
        <taxon>Sphaeropleales</taxon>
        <taxon>Selenastraceae</taxon>
        <taxon>Monoraphidium</taxon>
    </lineage>
</organism>
<sequence length="296" mass="30926">MAGPQLLLVLLMSYALSSEAYPGLFANKRAEGCLDHPGVKFAGHGAPKPDSTTTFAVKDSKGLPKKSFCPGGTYKIDVQFVEERQALLTASNGVLGTGDKRCLNRKYSANMRLDGFESSFTAPCDAAGTTILFKVTSAAGAKDYYHQATAEVDVGYTDGPCADISKAAQCKPVTTPIALPKTLSNAPKNLPEAPATKAPVPKIAAVAASTTPVAVVGAAAARTATPSSLVDGDAPPLDAKAGDKLLLRPVVKGPRNRMALLALHGALMLLAFVVLLPLGALVSRHRWVFGRDTRTR</sequence>
<keyword evidence="1" id="KW-0472">Membrane</keyword>